<feature type="region of interest" description="Disordered" evidence="1">
    <location>
        <begin position="82"/>
        <end position="101"/>
    </location>
</feature>
<evidence type="ECO:0000313" key="4">
    <source>
        <dbReference type="Proteomes" id="UP000829455"/>
    </source>
</evidence>
<dbReference type="RefSeq" id="WP_242925877.1">
    <property type="nucleotide sequence ID" value="NZ_CP094241.1"/>
</dbReference>
<dbReference type="Gene3D" id="3.40.33.10">
    <property type="entry name" value="CAP"/>
    <property type="match status" value="1"/>
</dbReference>
<dbReference type="CDD" id="cd05379">
    <property type="entry name" value="CAP_bacterial"/>
    <property type="match status" value="1"/>
</dbReference>
<evidence type="ECO:0000259" key="2">
    <source>
        <dbReference type="Pfam" id="PF00188"/>
    </source>
</evidence>
<dbReference type="Proteomes" id="UP000829455">
    <property type="component" value="Chromosome"/>
</dbReference>
<dbReference type="InterPro" id="IPR035940">
    <property type="entry name" value="CAP_sf"/>
</dbReference>
<dbReference type="SUPFAM" id="SSF55797">
    <property type="entry name" value="PR-1-like"/>
    <property type="match status" value="1"/>
</dbReference>
<feature type="domain" description="SCP" evidence="2">
    <location>
        <begin position="49"/>
        <end position="172"/>
    </location>
</feature>
<name>A0ABY3Y5K8_9NEIS</name>
<evidence type="ECO:0000313" key="3">
    <source>
        <dbReference type="EMBL" id="UNV84140.1"/>
    </source>
</evidence>
<keyword evidence="4" id="KW-1185">Reference proteome</keyword>
<reference evidence="3 4" key="1">
    <citation type="submission" date="2022-03" db="EMBL/GenBank/DDBJ databases">
        <title>Genome sequencing of Neisseria macacae.</title>
        <authorList>
            <person name="Baek M.-G."/>
        </authorList>
    </citation>
    <scope>NUCLEOTIDE SEQUENCE [LARGE SCALE GENOMIC DNA]</scope>
    <source>
        <strain evidence="3 4">ATCC 33926</strain>
    </source>
</reference>
<accession>A0ABY3Y5K8</accession>
<dbReference type="InterPro" id="IPR014044">
    <property type="entry name" value="CAP_dom"/>
</dbReference>
<dbReference type="Pfam" id="PF00188">
    <property type="entry name" value="CAP"/>
    <property type="match status" value="1"/>
</dbReference>
<organism evidence="3 4">
    <name type="scientific">Neisseria macacae ATCC 33926</name>
    <dbReference type="NCBI Taxonomy" id="997348"/>
    <lineage>
        <taxon>Bacteria</taxon>
        <taxon>Pseudomonadati</taxon>
        <taxon>Pseudomonadota</taxon>
        <taxon>Betaproteobacteria</taxon>
        <taxon>Neisseriales</taxon>
        <taxon>Neisseriaceae</taxon>
        <taxon>Neisseria</taxon>
    </lineage>
</organism>
<gene>
    <name evidence="3" type="ORF">MON40_08910</name>
</gene>
<dbReference type="EMBL" id="CP094241">
    <property type="protein sequence ID" value="UNV84140.1"/>
    <property type="molecule type" value="Genomic_DNA"/>
</dbReference>
<proteinExistence type="predicted"/>
<evidence type="ECO:0000256" key="1">
    <source>
        <dbReference type="SAM" id="MobiDB-lite"/>
    </source>
</evidence>
<sequence>MKNLIFWLALLAAAFGFFYYQQNHRISQDELIHAESPHDRSSVSSFGGLAYLNFLRAGAGLPTLAYSSVLEKSARNHARYLLQNPEDGHDERHRSNPFFTGYRPNERARKVGYLYDGVHENITTGFYPYPEDMDTNLPVQQQIDGLMTAIYHRFSLLEQGIDEAGAAFEHRDGRISVAINQGNHQFNFYCGLGRVYPEPGRRYYQNACNNNAIVYADEVKAQREFLYVVYPQGDFAMPDFHGERPDPMPGHEFTGNPVSIAFSESAGKIKMRSFKLYQGKSEIEKVKVLTASNDPNQTFSDRQFALFPLLPLEYDTAYRAVFEYERNGKSEKAEWTFRTKKPDYPYFIVKGGEKLAVESGKKYFIHWKDFWCQRECEEYVYRQRGKAKLEVMERQIGGMVVRVTGDKGDDVRLTPKEENDKAVLLYIWQ</sequence>
<protein>
    <submittedName>
        <fullName evidence="3">CAP domain-containing protein</fullName>
    </submittedName>
</protein>